<dbReference type="InterPro" id="IPR003960">
    <property type="entry name" value="ATPase_AAA_CS"/>
</dbReference>
<dbReference type="Proteomes" id="UP001470230">
    <property type="component" value="Unassembled WGS sequence"/>
</dbReference>
<dbReference type="Pfam" id="PF17862">
    <property type="entry name" value="AAA_lid_3"/>
    <property type="match status" value="2"/>
</dbReference>
<dbReference type="EMBL" id="JAPFFF010000014">
    <property type="protein sequence ID" value="KAK8871022.1"/>
    <property type="molecule type" value="Genomic_DNA"/>
</dbReference>
<dbReference type="InterPro" id="IPR005938">
    <property type="entry name" value="AAA_ATPase_CDC48"/>
</dbReference>
<dbReference type="Gene3D" id="3.40.50.300">
    <property type="entry name" value="P-loop containing nucleotide triphosphate hydrolases"/>
    <property type="match status" value="2"/>
</dbReference>
<dbReference type="Pfam" id="PF02933">
    <property type="entry name" value="CDC48_2"/>
    <property type="match status" value="1"/>
</dbReference>
<dbReference type="SMART" id="SM01073">
    <property type="entry name" value="CDC48_N"/>
    <property type="match status" value="1"/>
</dbReference>
<dbReference type="PROSITE" id="PS00674">
    <property type="entry name" value="AAA"/>
    <property type="match status" value="2"/>
</dbReference>
<dbReference type="InterPro" id="IPR027417">
    <property type="entry name" value="P-loop_NTPase"/>
</dbReference>
<proteinExistence type="predicted"/>
<evidence type="ECO:0000313" key="8">
    <source>
        <dbReference type="Proteomes" id="UP001470230"/>
    </source>
</evidence>
<keyword evidence="8" id="KW-1185">Reference proteome</keyword>
<dbReference type="InterPro" id="IPR003593">
    <property type="entry name" value="AAA+_ATPase"/>
</dbReference>
<dbReference type="CDD" id="cd19519">
    <property type="entry name" value="RecA-like_CDC48_r1-like"/>
    <property type="match status" value="1"/>
</dbReference>
<dbReference type="InterPro" id="IPR003959">
    <property type="entry name" value="ATPase_AAA_core"/>
</dbReference>
<evidence type="ECO:0000256" key="2">
    <source>
        <dbReference type="ARBA" id="ARBA00022840"/>
    </source>
</evidence>
<dbReference type="Gene3D" id="3.10.330.10">
    <property type="match status" value="1"/>
</dbReference>
<feature type="domain" description="CDC48" evidence="5">
    <location>
        <begin position="125"/>
        <end position="189"/>
    </location>
</feature>
<feature type="compositionally biased region" description="Polar residues" evidence="3">
    <location>
        <begin position="784"/>
        <end position="796"/>
    </location>
</feature>
<evidence type="ECO:0000313" key="7">
    <source>
        <dbReference type="EMBL" id="KAK8871022.1"/>
    </source>
</evidence>
<feature type="region of interest" description="Disordered" evidence="3">
    <location>
        <begin position="767"/>
        <end position="796"/>
    </location>
</feature>
<gene>
    <name evidence="7" type="ORF">M9Y10_008935</name>
</gene>
<dbReference type="Pfam" id="PF00004">
    <property type="entry name" value="AAA"/>
    <property type="match status" value="2"/>
</dbReference>
<dbReference type="InterPro" id="IPR009010">
    <property type="entry name" value="Asp_de-COase-like_dom_sf"/>
</dbReference>
<feature type="domain" description="AAA+ ATPase" evidence="4">
    <location>
        <begin position="232"/>
        <end position="368"/>
    </location>
</feature>
<dbReference type="InterPro" id="IPR003338">
    <property type="entry name" value="CDC4_N-term_subdom"/>
</dbReference>
<evidence type="ECO:0000256" key="1">
    <source>
        <dbReference type="ARBA" id="ARBA00022741"/>
    </source>
</evidence>
<dbReference type="PANTHER" id="PTHR23077:SF171">
    <property type="entry name" value="NUCLEAR VALOSIN-CONTAINING PROTEIN-LIKE"/>
    <property type="match status" value="1"/>
</dbReference>
<evidence type="ECO:0000259" key="6">
    <source>
        <dbReference type="SMART" id="SM01073"/>
    </source>
</evidence>
<dbReference type="NCBIfam" id="TIGR01243">
    <property type="entry name" value="CDC48"/>
    <property type="match status" value="1"/>
</dbReference>
<organism evidence="7 8">
    <name type="scientific">Tritrichomonas musculus</name>
    <dbReference type="NCBI Taxonomy" id="1915356"/>
    <lineage>
        <taxon>Eukaryota</taxon>
        <taxon>Metamonada</taxon>
        <taxon>Parabasalia</taxon>
        <taxon>Tritrichomonadida</taxon>
        <taxon>Tritrichomonadidae</taxon>
        <taxon>Tritrichomonas</taxon>
    </lineage>
</organism>
<dbReference type="SMART" id="SM00382">
    <property type="entry name" value="AAA"/>
    <property type="match status" value="2"/>
</dbReference>
<dbReference type="Gene3D" id="1.10.8.60">
    <property type="match status" value="2"/>
</dbReference>
<dbReference type="SUPFAM" id="SSF54585">
    <property type="entry name" value="Cdc48 domain 2-like"/>
    <property type="match status" value="1"/>
</dbReference>
<dbReference type="InterPro" id="IPR004201">
    <property type="entry name" value="Cdc48_dom2"/>
</dbReference>
<evidence type="ECO:0000259" key="5">
    <source>
        <dbReference type="SMART" id="SM01072"/>
    </source>
</evidence>
<reference evidence="7 8" key="1">
    <citation type="submission" date="2024-04" db="EMBL/GenBank/DDBJ databases">
        <title>Tritrichomonas musculus Genome.</title>
        <authorList>
            <person name="Alves-Ferreira E."/>
            <person name="Grigg M."/>
            <person name="Lorenzi H."/>
            <person name="Galac M."/>
        </authorList>
    </citation>
    <scope>NUCLEOTIDE SEQUENCE [LARGE SCALE GENOMIC DNA]</scope>
    <source>
        <strain evidence="7 8">EAF2021</strain>
    </source>
</reference>
<evidence type="ECO:0000256" key="3">
    <source>
        <dbReference type="SAM" id="MobiDB-lite"/>
    </source>
</evidence>
<dbReference type="Pfam" id="PF02359">
    <property type="entry name" value="CDC48_N"/>
    <property type="match status" value="1"/>
</dbReference>
<comment type="caution">
    <text evidence="7">The sequence shown here is derived from an EMBL/GenBank/DDBJ whole genome shotgun (WGS) entry which is preliminary data.</text>
</comment>
<dbReference type="SUPFAM" id="SSF52540">
    <property type="entry name" value="P-loop containing nucleoside triphosphate hydrolases"/>
    <property type="match status" value="2"/>
</dbReference>
<dbReference type="PANTHER" id="PTHR23077">
    <property type="entry name" value="AAA-FAMILY ATPASE"/>
    <property type="match status" value="1"/>
</dbReference>
<keyword evidence="1" id="KW-0547">Nucleotide-binding</keyword>
<evidence type="ECO:0000259" key="4">
    <source>
        <dbReference type="SMART" id="SM00382"/>
    </source>
</evidence>
<dbReference type="Gene3D" id="2.40.40.20">
    <property type="match status" value="1"/>
</dbReference>
<dbReference type="SMART" id="SM01072">
    <property type="entry name" value="CDC48_2"/>
    <property type="match status" value="1"/>
</dbReference>
<name>A0ABR2J098_9EUKA</name>
<feature type="domain" description="AAA+ ATPase" evidence="4">
    <location>
        <begin position="506"/>
        <end position="644"/>
    </location>
</feature>
<dbReference type="InterPro" id="IPR029067">
    <property type="entry name" value="CDC48_domain_2-like_sf"/>
</dbReference>
<keyword evidence="2" id="KW-0067">ATP-binding</keyword>
<protein>
    <submittedName>
        <fullName evidence="7">AAA ATPase cdc48</fullName>
    </submittedName>
</protein>
<dbReference type="InterPro" id="IPR050168">
    <property type="entry name" value="AAA_ATPase_domain"/>
</dbReference>
<dbReference type="InterPro" id="IPR041569">
    <property type="entry name" value="AAA_lid_3"/>
</dbReference>
<sequence length="796" mass="88542">MTEEQGPDPNVINQIKKAPYRLIVDEALTDDNSIVSMNPDKLDELNLFRGQTVIIKGKRRRDTLAIALSEDDCELAKIQMNRVIRKNLNVYLGDVVSVHDCQDCPYCTKVSILPYKDTIEGLGEGVDYFENFLRPYFAQSIRPLRKGDSFTINGMMRTVEFKVMDMEPGEYGSITQNTEVFTTGDPIEREDDSNDIGYDNIGGCRRQLGMIREMVELPLRHPQLFSNLGIKPPRGILMYGPPGCGKTLIARAIANETGAHFFMVNGPEIMSKMAGDSEKNLRELFEQAAQESPAIIFIDEIDSIAPNRDKTGGEVERRVVSQLLTLMDGIKSRSNVVVIAATNRPNTIDPALRRFGRFDREIDIGIPDETGRLEIFGIHTKKMKLSDDVDLESMAKDTHGYVGADIASLCTEAAMLCIREKLDLIDLDDDAIDPDVLASMCVTMDHFRTALKNSKGPSNIRENFVEVPNIQWDDIGGLEAVKQELKETVEYPLKYPELFARFKRDPSRGVLFYGPPGCGKTLLAKAVATECAANFLSVKGPELLSMWVGESESNVRNIFDKARQASPCIIFFDELDSITSARGRNNGDSGVSDRVINQLLTELDGLESRKTIFTIGATNRPDIIDPAIIRPGRLDQLIYIPMPDEPARLSIFKANLRKVSVDPNVNLGALAHFTEGYSGADIAEIVNKATRYAIKATLGEFIKREKLKEEAIEKGEEIPAEVDDDSIYTVKQEYFQLALKNSRKSVSEADLARYRHYAEVMAQSRGIGGDEMNMPPAAGGPTLHNPNPNGESDMFS</sequence>
<feature type="domain" description="CDC48 N-terminal subdomain" evidence="6">
    <location>
        <begin position="21"/>
        <end position="103"/>
    </location>
</feature>
<dbReference type="SUPFAM" id="SSF50692">
    <property type="entry name" value="ADC-like"/>
    <property type="match status" value="1"/>
</dbReference>
<accession>A0ABR2J098</accession>